<evidence type="ECO:0000313" key="1">
    <source>
        <dbReference type="EMBL" id="KFB42073.1"/>
    </source>
</evidence>
<dbReference type="PANTHER" id="PTHR20898:SF0">
    <property type="entry name" value="DAEDALUS ON 3-RELATED"/>
    <property type="match status" value="1"/>
</dbReference>
<dbReference type="OrthoDB" id="7735283at2759"/>
<organism evidence="1">
    <name type="scientific">Anopheles sinensis</name>
    <name type="common">Mosquito</name>
    <dbReference type="NCBI Taxonomy" id="74873"/>
    <lineage>
        <taxon>Eukaryota</taxon>
        <taxon>Metazoa</taxon>
        <taxon>Ecdysozoa</taxon>
        <taxon>Arthropoda</taxon>
        <taxon>Hexapoda</taxon>
        <taxon>Insecta</taxon>
        <taxon>Pterygota</taxon>
        <taxon>Neoptera</taxon>
        <taxon>Endopterygota</taxon>
        <taxon>Diptera</taxon>
        <taxon>Nematocera</taxon>
        <taxon>Culicoidea</taxon>
        <taxon>Culicidae</taxon>
        <taxon>Anophelinae</taxon>
        <taxon>Anopheles</taxon>
    </lineage>
</organism>
<dbReference type="InterPro" id="IPR010512">
    <property type="entry name" value="DUF1091"/>
</dbReference>
<name>A0A084VVS9_ANOSI</name>
<keyword evidence="3" id="KW-1185">Reference proteome</keyword>
<dbReference type="PANTHER" id="PTHR20898">
    <property type="entry name" value="DAEDALUS ON 3-RELATED-RELATED"/>
    <property type="match status" value="1"/>
</dbReference>
<evidence type="ECO:0000313" key="2">
    <source>
        <dbReference type="EnsemblMetazoa" id="ASIC009736-PA"/>
    </source>
</evidence>
<dbReference type="EMBL" id="KE525158">
    <property type="protein sequence ID" value="KFB42073.1"/>
    <property type="molecule type" value="Genomic_DNA"/>
</dbReference>
<dbReference type="VEuPathDB" id="VectorBase:ASIC009736"/>
<dbReference type="AlphaFoldDB" id="A0A084VVS9"/>
<protein>
    <submittedName>
        <fullName evidence="1">AGAP013203-PA-like protein</fullName>
    </submittedName>
</protein>
<accession>A0A084VVS9</accession>
<dbReference type="OMA" id="WTHREEA"/>
<dbReference type="Pfam" id="PF06477">
    <property type="entry name" value="DUF1091"/>
    <property type="match status" value="2"/>
</dbReference>
<evidence type="ECO:0000313" key="3">
    <source>
        <dbReference type="Proteomes" id="UP000030765"/>
    </source>
</evidence>
<reference evidence="1 3" key="1">
    <citation type="journal article" date="2014" name="BMC Genomics">
        <title>Genome sequence of Anopheles sinensis provides insight into genetics basis of mosquito competence for malaria parasites.</title>
        <authorList>
            <person name="Zhou D."/>
            <person name="Zhang D."/>
            <person name="Ding G."/>
            <person name="Shi L."/>
            <person name="Hou Q."/>
            <person name="Ye Y."/>
            <person name="Xu Y."/>
            <person name="Zhou H."/>
            <person name="Xiong C."/>
            <person name="Li S."/>
            <person name="Yu J."/>
            <person name="Hong S."/>
            <person name="Yu X."/>
            <person name="Zou P."/>
            <person name="Chen C."/>
            <person name="Chang X."/>
            <person name="Wang W."/>
            <person name="Lv Y."/>
            <person name="Sun Y."/>
            <person name="Ma L."/>
            <person name="Shen B."/>
            <person name="Zhu C."/>
        </authorList>
    </citation>
    <scope>NUCLEOTIDE SEQUENCE [LARGE SCALE GENOMIC DNA]</scope>
</reference>
<gene>
    <name evidence="1" type="ORF">ZHAS_00009736</name>
</gene>
<reference evidence="2" key="2">
    <citation type="submission" date="2020-05" db="UniProtKB">
        <authorList>
            <consortium name="EnsemblMetazoa"/>
        </authorList>
    </citation>
    <scope>IDENTIFICATION</scope>
</reference>
<dbReference type="Proteomes" id="UP000030765">
    <property type="component" value="Unassembled WGS sequence"/>
</dbReference>
<proteinExistence type="predicted"/>
<sequence>MPADMNLVPTVMPFGKFNTNIRMYNKRNQTMLAIRPFWMKRFECMEQPYRYTKILSCQMESHRGVPQMVHVVANVTQLLSKVFISTELYAKHKQSQTFIYGTSFEYCEFMTAKDSKLNPVAVALYNYAKHNFPQVLKECPIMGIFNVSNLLLDRNLIPPLVTPGLYICSQRFYTKRNETVLHYIAEFSVGAPSIFNKMSQLIHCRVWTHREEAQIVDVLLDIREPISKLTIAYKIYTQYFHTRNLLYGTEFEYCDFVKSSDVSFNPVAQIALNLAKDNFPEIVKPCPVQGLINVTSLRVVQKLLPPYAPPGAYYFDIRASNKRNQTIIACASEFTVVQKSLINQTLSMLG</sequence>
<dbReference type="EMBL" id="ATLV01017234">
    <property type="status" value="NOT_ANNOTATED_CDS"/>
    <property type="molecule type" value="Genomic_DNA"/>
</dbReference>
<dbReference type="EnsemblMetazoa" id="ASIC009736-RA">
    <property type="protein sequence ID" value="ASIC009736-PA"/>
    <property type="gene ID" value="ASIC009736"/>
</dbReference>